<keyword evidence="2" id="KW-0479">Metal-binding</keyword>
<dbReference type="PANTHER" id="PTHR31001:SF82">
    <property type="entry name" value="ZN(II)2CYS6 TRANSCRIPTION FACTOR (EUROFUNG)"/>
    <property type="match status" value="1"/>
</dbReference>
<dbReference type="AlphaFoldDB" id="A0A317V7N7"/>
<keyword evidence="9" id="KW-1185">Reference proteome</keyword>
<evidence type="ECO:0000259" key="7">
    <source>
        <dbReference type="PROSITE" id="PS50048"/>
    </source>
</evidence>
<comment type="caution">
    <text evidence="8">The sequence shown here is derived from an EMBL/GenBank/DDBJ whole genome shotgun (WGS) entry which is preliminary data.</text>
</comment>
<dbReference type="InterPro" id="IPR036864">
    <property type="entry name" value="Zn2-C6_fun-type_DNA-bd_sf"/>
</dbReference>
<evidence type="ECO:0000256" key="3">
    <source>
        <dbReference type="ARBA" id="ARBA00023015"/>
    </source>
</evidence>
<dbReference type="EMBL" id="MSFL01000034">
    <property type="protein sequence ID" value="PWY69058.1"/>
    <property type="molecule type" value="Genomic_DNA"/>
</dbReference>
<dbReference type="PROSITE" id="PS50048">
    <property type="entry name" value="ZN2_CY6_FUNGAL_2"/>
    <property type="match status" value="1"/>
</dbReference>
<keyword evidence="5" id="KW-0804">Transcription</keyword>
<dbReference type="InterPro" id="IPR001138">
    <property type="entry name" value="Zn2Cys6_DnaBD"/>
</dbReference>
<dbReference type="Gene3D" id="4.10.240.10">
    <property type="entry name" value="Zn(2)-C6 fungal-type DNA-binding domain"/>
    <property type="match status" value="1"/>
</dbReference>
<dbReference type="CDD" id="cd12148">
    <property type="entry name" value="fungal_TF_MHR"/>
    <property type="match status" value="1"/>
</dbReference>
<dbReference type="GO" id="GO:0003677">
    <property type="term" value="F:DNA binding"/>
    <property type="evidence" value="ECO:0007669"/>
    <property type="project" value="UniProtKB-KW"/>
</dbReference>
<dbReference type="CDD" id="cd00067">
    <property type="entry name" value="GAL4"/>
    <property type="match status" value="1"/>
</dbReference>
<evidence type="ECO:0000256" key="6">
    <source>
        <dbReference type="ARBA" id="ARBA00023242"/>
    </source>
</evidence>
<reference evidence="8 9" key="1">
    <citation type="submission" date="2016-12" db="EMBL/GenBank/DDBJ databases">
        <title>The genomes of Aspergillus section Nigri reveals drivers in fungal speciation.</title>
        <authorList>
            <consortium name="DOE Joint Genome Institute"/>
            <person name="Vesth T.C."/>
            <person name="Nybo J."/>
            <person name="Theobald S."/>
            <person name="Brandl J."/>
            <person name="Frisvad J.C."/>
            <person name="Nielsen K.F."/>
            <person name="Lyhne E.K."/>
            <person name="Kogle M.E."/>
            <person name="Kuo A."/>
            <person name="Riley R."/>
            <person name="Clum A."/>
            <person name="Nolan M."/>
            <person name="Lipzen A."/>
            <person name="Salamov A."/>
            <person name="Henrissat B."/>
            <person name="Wiebenga A."/>
            <person name="De Vries R.P."/>
            <person name="Grigoriev I.V."/>
            <person name="Mortensen U.H."/>
            <person name="Andersen M.R."/>
            <person name="Baker S.E."/>
        </authorList>
    </citation>
    <scope>NUCLEOTIDE SEQUENCE [LARGE SCALE GENOMIC DNA]</scope>
    <source>
        <strain evidence="8 9">CBS 117.55</strain>
    </source>
</reference>
<gene>
    <name evidence="8" type="ORF">BO70DRAFT_390167</name>
</gene>
<dbReference type="GO" id="GO:0000981">
    <property type="term" value="F:DNA-binding transcription factor activity, RNA polymerase II-specific"/>
    <property type="evidence" value="ECO:0007669"/>
    <property type="project" value="InterPro"/>
</dbReference>
<dbReference type="SUPFAM" id="SSF57701">
    <property type="entry name" value="Zn2/Cys6 DNA-binding domain"/>
    <property type="match status" value="1"/>
</dbReference>
<dbReference type="PANTHER" id="PTHR31001">
    <property type="entry name" value="UNCHARACTERIZED TRANSCRIPTIONAL REGULATORY PROTEIN"/>
    <property type="match status" value="1"/>
</dbReference>
<dbReference type="OrthoDB" id="6612291at2759"/>
<dbReference type="InterPro" id="IPR007219">
    <property type="entry name" value="XnlR_reg_dom"/>
</dbReference>
<evidence type="ECO:0000256" key="5">
    <source>
        <dbReference type="ARBA" id="ARBA00023163"/>
    </source>
</evidence>
<dbReference type="RefSeq" id="XP_025395414.1">
    <property type="nucleotide sequence ID" value="XM_025546130.1"/>
</dbReference>
<dbReference type="Pfam" id="PF04082">
    <property type="entry name" value="Fungal_trans"/>
    <property type="match status" value="1"/>
</dbReference>
<proteinExistence type="predicted"/>
<dbReference type="GO" id="GO:0009893">
    <property type="term" value="P:positive regulation of metabolic process"/>
    <property type="evidence" value="ECO:0007669"/>
    <property type="project" value="UniProtKB-ARBA"/>
</dbReference>
<dbReference type="SMART" id="SM00066">
    <property type="entry name" value="GAL4"/>
    <property type="match status" value="1"/>
</dbReference>
<sequence length="614" mass="69071">MNTRRRNGKPASCEPCRKDKVRCDHRLPVCTRCQRRSIPARCFYHPAPLTRTSDRSASPQSSPLRMKPPGTAHLLRSATRELSPHGTSVHSKGIQGIKGIDESLPSYWVGKAVEVLGALRDLLIIWKLVREYYNLSQAVAIPAPFILQALDQMPANGPQLREISVMSVLQNTSRPLKVAPDWEGKTFHELYTGPHLRLEIIGILCALAGKASCFALAQDQFPRDTEAVRRVPFPKRMMMISESVLQICNLLTPTNDLTVWALHQNLLLSTMVYGDSSSEAWHCLGELSTSIFELGIHRDSGNLPPFLRESRRRSFASVYQLDKGLATFLGRPPRICQRHSDCKPPLDLGEDCLAADSAHLQLAVNALDEDGWNPHLHGTYHQFREEILEWALKDPSPETARHLRDIAIRCRRVWESLPTHLHFRPSCWTKDLPVSVSLMLTVSYLAYLYNDFLIQRLLLKQDPSAEGSLFNASATILSTVLIMGRHREPTVDIRQDFLFSILLYWFPSASVLVKALQEHTRNGQPLPFTGSRAAIIRDLTVFTAHLDTIAESDYVHAELLTRASKVFLRIIDEVIDPRAAIAPLPPGIDDLPEISIDGFGISDDMGVVFDQWIF</sequence>
<dbReference type="GO" id="GO:0008270">
    <property type="term" value="F:zinc ion binding"/>
    <property type="evidence" value="ECO:0007669"/>
    <property type="project" value="InterPro"/>
</dbReference>
<accession>A0A317V7N7</accession>
<dbReference type="GO" id="GO:0006351">
    <property type="term" value="P:DNA-templated transcription"/>
    <property type="evidence" value="ECO:0007669"/>
    <property type="project" value="InterPro"/>
</dbReference>
<evidence type="ECO:0000256" key="2">
    <source>
        <dbReference type="ARBA" id="ARBA00022723"/>
    </source>
</evidence>
<evidence type="ECO:0000256" key="4">
    <source>
        <dbReference type="ARBA" id="ARBA00023125"/>
    </source>
</evidence>
<name>A0A317V7N7_9EURO</name>
<keyword evidence="3" id="KW-0805">Transcription regulation</keyword>
<dbReference type="InterPro" id="IPR050613">
    <property type="entry name" value="Sec_Metabolite_Reg"/>
</dbReference>
<feature type="domain" description="Zn(2)-C6 fungal-type" evidence="7">
    <location>
        <begin position="12"/>
        <end position="44"/>
    </location>
</feature>
<organism evidence="8 9">
    <name type="scientific">Aspergillus heteromorphus CBS 117.55</name>
    <dbReference type="NCBI Taxonomy" id="1448321"/>
    <lineage>
        <taxon>Eukaryota</taxon>
        <taxon>Fungi</taxon>
        <taxon>Dikarya</taxon>
        <taxon>Ascomycota</taxon>
        <taxon>Pezizomycotina</taxon>
        <taxon>Eurotiomycetes</taxon>
        <taxon>Eurotiomycetidae</taxon>
        <taxon>Eurotiales</taxon>
        <taxon>Aspergillaceae</taxon>
        <taxon>Aspergillus</taxon>
        <taxon>Aspergillus subgen. Circumdati</taxon>
    </lineage>
</organism>
<dbReference type="Pfam" id="PF00172">
    <property type="entry name" value="Zn_clus"/>
    <property type="match status" value="1"/>
</dbReference>
<dbReference type="GeneID" id="37068367"/>
<dbReference type="SMART" id="SM00906">
    <property type="entry name" value="Fungal_trans"/>
    <property type="match status" value="1"/>
</dbReference>
<dbReference type="VEuPathDB" id="FungiDB:BO70DRAFT_390167"/>
<protein>
    <recommendedName>
        <fullName evidence="7">Zn(2)-C6 fungal-type domain-containing protein</fullName>
    </recommendedName>
</protein>
<dbReference type="GO" id="GO:0005634">
    <property type="term" value="C:nucleus"/>
    <property type="evidence" value="ECO:0007669"/>
    <property type="project" value="UniProtKB-SubCell"/>
</dbReference>
<keyword evidence="4" id="KW-0238">DNA-binding</keyword>
<dbReference type="STRING" id="1448321.A0A317V7N7"/>
<dbReference type="Proteomes" id="UP000247233">
    <property type="component" value="Unassembled WGS sequence"/>
</dbReference>
<evidence type="ECO:0000313" key="8">
    <source>
        <dbReference type="EMBL" id="PWY69058.1"/>
    </source>
</evidence>
<comment type="subcellular location">
    <subcellularLocation>
        <location evidence="1">Nucleus</location>
    </subcellularLocation>
</comment>
<evidence type="ECO:0000313" key="9">
    <source>
        <dbReference type="Proteomes" id="UP000247233"/>
    </source>
</evidence>
<dbReference type="PROSITE" id="PS00463">
    <property type="entry name" value="ZN2_CY6_FUNGAL_1"/>
    <property type="match status" value="1"/>
</dbReference>
<evidence type="ECO:0000256" key="1">
    <source>
        <dbReference type="ARBA" id="ARBA00004123"/>
    </source>
</evidence>
<keyword evidence="6" id="KW-0539">Nucleus</keyword>